<comment type="similarity">
    <text evidence="1">Belongs to the ROK (NagC/XylR) family.</text>
</comment>
<dbReference type="SUPFAM" id="SSF53067">
    <property type="entry name" value="Actin-like ATPase domain"/>
    <property type="match status" value="1"/>
</dbReference>
<dbReference type="RefSeq" id="WP_143233417.1">
    <property type="nucleotide sequence ID" value="NZ_MTPX02000086.1"/>
</dbReference>
<comment type="caution">
    <text evidence="2">The sequence shown here is derived from an EMBL/GenBank/DDBJ whole genome shotgun (WGS) entry which is preliminary data.</text>
</comment>
<evidence type="ECO:0000313" key="2">
    <source>
        <dbReference type="EMBL" id="PHP51317.1"/>
    </source>
</evidence>
<feature type="non-terminal residue" evidence="2">
    <location>
        <position position="1"/>
    </location>
</feature>
<keyword evidence="3" id="KW-1185">Reference proteome</keyword>
<dbReference type="PANTHER" id="PTHR18964:SF173">
    <property type="entry name" value="GLUCOKINASE"/>
    <property type="match status" value="1"/>
</dbReference>
<sequence>TIGADVLDAMLALPQVESAVNAFAADYLAAFSTPASPEEPWGIAPFTGRGCPSATGRWAPRPTSPVPTTLNPYVAAAKRPVTMTLNDRNEVVAMTDMLAPTPTPTTAAARSQETQTRPFFDAPGLPTRTGYTIGVDVGGTKTALGIFDGERALVRRIQFPSDAALAPKPFLDGIVDACLELAGEVGTEMSDLRGIGVAVPSYVNYEEGHIVKTTNLPLLRDVPARQYLKDRLGGNVRVLVDNDAHAGALAEHRYGAGRGFRHMLYCPVSTGIASA</sequence>
<reference evidence="2 3" key="1">
    <citation type="submission" date="2017-10" db="EMBL/GenBank/DDBJ databases">
        <title>Draft genome sequence of cellulolytic Actinomyces sp CtC72 isolated from cattle rumen fluid.</title>
        <authorList>
            <person name="Joshi A.J."/>
            <person name="Vasudevan G."/>
            <person name="Lanjekar V.B."/>
            <person name="Hivarkar S."/>
            <person name="Engineer A."/>
            <person name="Pore S.D."/>
            <person name="Dhakephalkar P.K."/>
            <person name="Dagar S."/>
        </authorList>
    </citation>
    <scope>NUCLEOTIDE SEQUENCE [LARGE SCALE GENOMIC DNA]</scope>
    <source>
        <strain evidence="3">CtC72</strain>
    </source>
</reference>
<proteinExistence type="inferred from homology"/>
<dbReference type="Proteomes" id="UP000194577">
    <property type="component" value="Unassembled WGS sequence"/>
</dbReference>
<dbReference type="InterPro" id="IPR043129">
    <property type="entry name" value="ATPase_NBD"/>
</dbReference>
<dbReference type="Gene3D" id="3.30.420.40">
    <property type="match status" value="1"/>
</dbReference>
<dbReference type="Pfam" id="PF00480">
    <property type="entry name" value="ROK"/>
    <property type="match status" value="1"/>
</dbReference>
<evidence type="ECO:0000256" key="1">
    <source>
        <dbReference type="ARBA" id="ARBA00006479"/>
    </source>
</evidence>
<name>A0ABX4M8A0_9ACTO</name>
<accession>A0ABX4M8A0</accession>
<evidence type="ECO:0000313" key="3">
    <source>
        <dbReference type="Proteomes" id="UP000194577"/>
    </source>
</evidence>
<evidence type="ECO:0008006" key="4">
    <source>
        <dbReference type="Google" id="ProtNLM"/>
    </source>
</evidence>
<dbReference type="CDD" id="cd23763">
    <property type="entry name" value="ASKHA_ATPase_ROK"/>
    <property type="match status" value="1"/>
</dbReference>
<organism evidence="2 3">
    <name type="scientific">Actinomyces ruminis</name>
    <dbReference type="NCBI Taxonomy" id="1937003"/>
    <lineage>
        <taxon>Bacteria</taxon>
        <taxon>Bacillati</taxon>
        <taxon>Actinomycetota</taxon>
        <taxon>Actinomycetes</taxon>
        <taxon>Actinomycetales</taxon>
        <taxon>Actinomycetaceae</taxon>
        <taxon>Actinomyces</taxon>
    </lineage>
</organism>
<protein>
    <recommendedName>
        <fullName evidence="4">ROK family protein</fullName>
    </recommendedName>
</protein>
<dbReference type="EMBL" id="MTPX02000086">
    <property type="protein sequence ID" value="PHP51317.1"/>
    <property type="molecule type" value="Genomic_DNA"/>
</dbReference>
<gene>
    <name evidence="2" type="ORF">BW737_015185</name>
</gene>
<dbReference type="InterPro" id="IPR000600">
    <property type="entry name" value="ROK"/>
</dbReference>
<dbReference type="PANTHER" id="PTHR18964">
    <property type="entry name" value="ROK (REPRESSOR, ORF, KINASE) FAMILY"/>
    <property type="match status" value="1"/>
</dbReference>